<keyword evidence="1" id="KW-1133">Transmembrane helix</keyword>
<keyword evidence="3" id="KW-1185">Reference proteome</keyword>
<dbReference type="EMBL" id="AAOF01000003">
    <property type="protein sequence ID" value="EAR22330.1"/>
    <property type="molecule type" value="Genomic_DNA"/>
</dbReference>
<name>A4BP29_9GAMM</name>
<sequence>MQILDGELIVALEPAARRRRRHGREHDLIVDLEALGLAAFVLTSAFVLVPLGILFRALQLRGLNRRLRVAAFQARGLIAQRLVLLMQLIADLQQQQDRRGDLLRRKVADLRKLARTARAHASHVTHDRRSMSSPRNPFLTLLCQGLIRSYLIIIQDNDKYTIISAKVTVLESDPIDRHFTLYLAGNQ</sequence>
<proteinExistence type="predicted"/>
<keyword evidence="1" id="KW-0472">Membrane</keyword>
<feature type="transmembrane region" description="Helical" evidence="1">
    <location>
        <begin position="34"/>
        <end position="58"/>
    </location>
</feature>
<protein>
    <submittedName>
        <fullName evidence="2">Uncharacterized protein</fullName>
    </submittedName>
</protein>
<dbReference type="HOGENOM" id="CLU_1446251_0_0_6"/>
<dbReference type="Proteomes" id="UP000003374">
    <property type="component" value="Unassembled WGS sequence"/>
</dbReference>
<evidence type="ECO:0000313" key="3">
    <source>
        <dbReference type="Proteomes" id="UP000003374"/>
    </source>
</evidence>
<accession>A4BP29</accession>
<dbReference type="AlphaFoldDB" id="A4BP29"/>
<gene>
    <name evidence="2" type="ORF">NB231_11359</name>
</gene>
<evidence type="ECO:0000313" key="2">
    <source>
        <dbReference type="EMBL" id="EAR22330.1"/>
    </source>
</evidence>
<dbReference type="STRING" id="314278.NB231_11359"/>
<reference evidence="2 3" key="1">
    <citation type="submission" date="2006-02" db="EMBL/GenBank/DDBJ databases">
        <authorList>
            <person name="Waterbury J."/>
            <person name="Ferriera S."/>
            <person name="Johnson J."/>
            <person name="Kravitz S."/>
            <person name="Halpern A."/>
            <person name="Remington K."/>
            <person name="Beeson K."/>
            <person name="Tran B."/>
            <person name="Rogers Y.-H."/>
            <person name="Friedman R."/>
            <person name="Venter J.C."/>
        </authorList>
    </citation>
    <scope>NUCLEOTIDE SEQUENCE [LARGE SCALE GENOMIC DNA]</scope>
    <source>
        <strain evidence="2 3">Nb-231</strain>
    </source>
</reference>
<evidence type="ECO:0000256" key="1">
    <source>
        <dbReference type="SAM" id="Phobius"/>
    </source>
</evidence>
<comment type="caution">
    <text evidence="2">The sequence shown here is derived from an EMBL/GenBank/DDBJ whole genome shotgun (WGS) entry which is preliminary data.</text>
</comment>
<keyword evidence="1" id="KW-0812">Transmembrane</keyword>
<organism evidence="2 3">
    <name type="scientific">Nitrococcus mobilis Nb-231</name>
    <dbReference type="NCBI Taxonomy" id="314278"/>
    <lineage>
        <taxon>Bacteria</taxon>
        <taxon>Pseudomonadati</taxon>
        <taxon>Pseudomonadota</taxon>
        <taxon>Gammaproteobacteria</taxon>
        <taxon>Chromatiales</taxon>
        <taxon>Ectothiorhodospiraceae</taxon>
        <taxon>Nitrococcus</taxon>
    </lineage>
</organism>